<evidence type="ECO:0000256" key="1">
    <source>
        <dbReference type="ARBA" id="ARBA00007905"/>
    </source>
</evidence>
<dbReference type="EMBL" id="PJNE01000001">
    <property type="protein sequence ID" value="PKW27850.1"/>
    <property type="molecule type" value="Genomic_DNA"/>
</dbReference>
<organism evidence="8 9">
    <name type="scientific">Phycicoccus duodecadis</name>
    <dbReference type="NCBI Taxonomy" id="173053"/>
    <lineage>
        <taxon>Bacteria</taxon>
        <taxon>Bacillati</taxon>
        <taxon>Actinomycetota</taxon>
        <taxon>Actinomycetes</taxon>
        <taxon>Micrococcales</taxon>
        <taxon>Intrasporangiaceae</taxon>
        <taxon>Phycicoccus</taxon>
    </lineage>
</organism>
<dbReference type="SUPFAM" id="SSF51430">
    <property type="entry name" value="NAD(P)-linked oxidoreductase"/>
    <property type="match status" value="1"/>
</dbReference>
<comment type="similarity">
    <text evidence="1">Belongs to the aldo/keto reductase family.</text>
</comment>
<evidence type="ECO:0000256" key="3">
    <source>
        <dbReference type="ARBA" id="ARBA00023002"/>
    </source>
</evidence>
<evidence type="ECO:0000259" key="7">
    <source>
        <dbReference type="Pfam" id="PF00248"/>
    </source>
</evidence>
<dbReference type="PANTHER" id="PTHR43827">
    <property type="entry name" value="2,5-DIKETO-D-GLUCONIC ACID REDUCTASE"/>
    <property type="match status" value="1"/>
</dbReference>
<dbReference type="InterPro" id="IPR036812">
    <property type="entry name" value="NAD(P)_OxRdtase_dom_sf"/>
</dbReference>
<evidence type="ECO:0000313" key="9">
    <source>
        <dbReference type="Proteomes" id="UP000233781"/>
    </source>
</evidence>
<dbReference type="PROSITE" id="PS00062">
    <property type="entry name" value="ALDOKETO_REDUCTASE_2"/>
    <property type="match status" value="1"/>
</dbReference>
<feature type="domain" description="NADP-dependent oxidoreductase" evidence="7">
    <location>
        <begin position="58"/>
        <end position="297"/>
    </location>
</feature>
<dbReference type="PRINTS" id="PR00069">
    <property type="entry name" value="ALDKETRDTASE"/>
</dbReference>
<dbReference type="Gene3D" id="3.20.20.100">
    <property type="entry name" value="NADP-dependent oxidoreductase domain"/>
    <property type="match status" value="1"/>
</dbReference>
<name>A0A2N3YLW8_9MICO</name>
<dbReference type="PROSITE" id="PS00798">
    <property type="entry name" value="ALDOKETO_REDUCTASE_1"/>
    <property type="match status" value="1"/>
</dbReference>
<keyword evidence="2" id="KW-0521">NADP</keyword>
<keyword evidence="3" id="KW-0560">Oxidoreductase</keyword>
<dbReference type="PANTHER" id="PTHR43827:SF3">
    <property type="entry name" value="NADP-DEPENDENT OXIDOREDUCTASE DOMAIN-CONTAINING PROTEIN"/>
    <property type="match status" value="1"/>
</dbReference>
<evidence type="ECO:0000256" key="5">
    <source>
        <dbReference type="PIRSR" id="PIRSR000097-2"/>
    </source>
</evidence>
<proteinExistence type="inferred from homology"/>
<keyword evidence="9" id="KW-1185">Reference proteome</keyword>
<feature type="active site" description="Proton donor" evidence="4">
    <location>
        <position position="85"/>
    </location>
</feature>
<dbReference type="FunFam" id="3.20.20.100:FF:000002">
    <property type="entry name" value="2,5-diketo-D-gluconic acid reductase A"/>
    <property type="match status" value="1"/>
</dbReference>
<dbReference type="InterPro" id="IPR020471">
    <property type="entry name" value="AKR"/>
</dbReference>
<dbReference type="Pfam" id="PF00248">
    <property type="entry name" value="Aldo_ket_red"/>
    <property type="match status" value="1"/>
</dbReference>
<evidence type="ECO:0000313" key="8">
    <source>
        <dbReference type="EMBL" id="PKW27850.1"/>
    </source>
</evidence>
<evidence type="ECO:0000256" key="2">
    <source>
        <dbReference type="ARBA" id="ARBA00022857"/>
    </source>
</evidence>
<gene>
    <name evidence="8" type="ORF">ATL31_2701</name>
</gene>
<dbReference type="AlphaFoldDB" id="A0A2N3YLW8"/>
<protein>
    <submittedName>
        <fullName evidence="8">2,5-diketo-D-gluconate reductase A</fullName>
    </submittedName>
</protein>
<evidence type="ECO:0000256" key="4">
    <source>
        <dbReference type="PIRSR" id="PIRSR000097-1"/>
    </source>
</evidence>
<comment type="caution">
    <text evidence="8">The sequence shown here is derived from an EMBL/GenBank/DDBJ whole genome shotgun (WGS) entry which is preliminary data.</text>
</comment>
<sequence length="316" mass="34440">MVRRGARERAATARVEPLTTVFVGIRGGAAGAGPGMTVPTITLNDGSTIPQLGFGVFQIDPAETAEAVTRAFEIGYRHIDTAQMYGNERGVGEAIAASGIPRDEIYVTSKLNNGFHRPEDATREFAQTLEKLGLEQIDLFLIHWPLPTRYDGDFVSTWRTMASFVEDGRARSVGVSNFQPAHLQRIIDETGVVPAVNQIEVHPYLGNEEARAANAAHGIATEAWSPIAQGKVLDDAVLREIAAAKDVTTAQVALRWHIERGDIVFPKSVTPSRMQENFDIFGFELSPDEVSRISALDRGEAGRTGPNPDVFDYIPD</sequence>
<dbReference type="InterPro" id="IPR023210">
    <property type="entry name" value="NADP_OxRdtase_dom"/>
</dbReference>
<reference evidence="8 9" key="1">
    <citation type="submission" date="2017-12" db="EMBL/GenBank/DDBJ databases">
        <title>Sequencing the genomes of 1000 Actinobacteria strains.</title>
        <authorList>
            <person name="Klenk H.-P."/>
        </authorList>
    </citation>
    <scope>NUCLEOTIDE SEQUENCE [LARGE SCALE GENOMIC DNA]</scope>
    <source>
        <strain evidence="8 9">DSM 12806</strain>
    </source>
</reference>
<dbReference type="GO" id="GO:0016616">
    <property type="term" value="F:oxidoreductase activity, acting on the CH-OH group of donors, NAD or NADP as acceptor"/>
    <property type="evidence" value="ECO:0007669"/>
    <property type="project" value="UniProtKB-ARBA"/>
</dbReference>
<accession>A0A2N3YLW8</accession>
<dbReference type="Proteomes" id="UP000233781">
    <property type="component" value="Unassembled WGS sequence"/>
</dbReference>
<feature type="binding site" evidence="5">
    <location>
        <position position="143"/>
    </location>
    <ligand>
        <name>substrate</name>
    </ligand>
</feature>
<dbReference type="InterPro" id="IPR018170">
    <property type="entry name" value="Aldo/ket_reductase_CS"/>
</dbReference>
<dbReference type="PIRSF" id="PIRSF000097">
    <property type="entry name" value="AKR"/>
    <property type="match status" value="1"/>
</dbReference>
<evidence type="ECO:0000256" key="6">
    <source>
        <dbReference type="PIRSR" id="PIRSR000097-3"/>
    </source>
</evidence>
<feature type="site" description="Lowers pKa of active site Tyr" evidence="6">
    <location>
        <position position="110"/>
    </location>
</feature>